<evidence type="ECO:0000313" key="1">
    <source>
        <dbReference type="EMBL" id="KAH3849032.1"/>
    </source>
</evidence>
<reference evidence="1" key="1">
    <citation type="journal article" date="2019" name="bioRxiv">
        <title>The Genome of the Zebra Mussel, Dreissena polymorpha: A Resource for Invasive Species Research.</title>
        <authorList>
            <person name="McCartney M.A."/>
            <person name="Auch B."/>
            <person name="Kono T."/>
            <person name="Mallez S."/>
            <person name="Zhang Y."/>
            <person name="Obille A."/>
            <person name="Becker A."/>
            <person name="Abrahante J.E."/>
            <person name="Garbe J."/>
            <person name="Badalamenti J.P."/>
            <person name="Herman A."/>
            <person name="Mangelson H."/>
            <person name="Liachko I."/>
            <person name="Sullivan S."/>
            <person name="Sone E.D."/>
            <person name="Koren S."/>
            <person name="Silverstein K.A.T."/>
            <person name="Beckman K.B."/>
            <person name="Gohl D.M."/>
        </authorList>
    </citation>
    <scope>NUCLEOTIDE SEQUENCE</scope>
    <source>
        <strain evidence="1">Duluth1</strain>
        <tissue evidence="1">Whole animal</tissue>
    </source>
</reference>
<keyword evidence="2" id="KW-1185">Reference proteome</keyword>
<proteinExistence type="predicted"/>
<dbReference type="AlphaFoldDB" id="A0A9D4QZZ6"/>
<organism evidence="1 2">
    <name type="scientific">Dreissena polymorpha</name>
    <name type="common">Zebra mussel</name>
    <name type="synonym">Mytilus polymorpha</name>
    <dbReference type="NCBI Taxonomy" id="45954"/>
    <lineage>
        <taxon>Eukaryota</taxon>
        <taxon>Metazoa</taxon>
        <taxon>Spiralia</taxon>
        <taxon>Lophotrochozoa</taxon>
        <taxon>Mollusca</taxon>
        <taxon>Bivalvia</taxon>
        <taxon>Autobranchia</taxon>
        <taxon>Heteroconchia</taxon>
        <taxon>Euheterodonta</taxon>
        <taxon>Imparidentia</taxon>
        <taxon>Neoheterodontei</taxon>
        <taxon>Myida</taxon>
        <taxon>Dreissenoidea</taxon>
        <taxon>Dreissenidae</taxon>
        <taxon>Dreissena</taxon>
    </lineage>
</organism>
<dbReference type="EMBL" id="JAIWYP010000003">
    <property type="protein sequence ID" value="KAH3849032.1"/>
    <property type="molecule type" value="Genomic_DNA"/>
</dbReference>
<reference evidence="1" key="2">
    <citation type="submission" date="2020-11" db="EMBL/GenBank/DDBJ databases">
        <authorList>
            <person name="McCartney M.A."/>
            <person name="Auch B."/>
            <person name="Kono T."/>
            <person name="Mallez S."/>
            <person name="Becker A."/>
            <person name="Gohl D.M."/>
            <person name="Silverstein K.A.T."/>
            <person name="Koren S."/>
            <person name="Bechman K.B."/>
            <person name="Herman A."/>
            <person name="Abrahante J.E."/>
            <person name="Garbe J."/>
        </authorList>
    </citation>
    <scope>NUCLEOTIDE SEQUENCE</scope>
    <source>
        <strain evidence="1">Duluth1</strain>
        <tissue evidence="1">Whole animal</tissue>
    </source>
</reference>
<name>A0A9D4QZZ6_DREPO</name>
<dbReference type="Proteomes" id="UP000828390">
    <property type="component" value="Unassembled WGS sequence"/>
</dbReference>
<gene>
    <name evidence="1" type="ORF">DPMN_091417</name>
</gene>
<comment type="caution">
    <text evidence="1">The sequence shown here is derived from an EMBL/GenBank/DDBJ whole genome shotgun (WGS) entry which is preliminary data.</text>
</comment>
<protein>
    <submittedName>
        <fullName evidence="1">Uncharacterized protein</fullName>
    </submittedName>
</protein>
<accession>A0A9D4QZZ6</accession>
<evidence type="ECO:0000313" key="2">
    <source>
        <dbReference type="Proteomes" id="UP000828390"/>
    </source>
</evidence>
<sequence length="78" mass="9132">MLFTHKLFFILGELIGCKYQLSQTRKALQYAIFIEKFEETEIPDLPDDMEQVTENTDDLTTEVWVVALAQWLVHSLLI</sequence>